<feature type="region of interest" description="Disordered" evidence="1">
    <location>
        <begin position="136"/>
        <end position="226"/>
    </location>
</feature>
<dbReference type="PANTHER" id="PTHR10145">
    <property type="entry name" value="TRANSCRIPTION ELONGATION FACTOR SPT6"/>
    <property type="match status" value="1"/>
</dbReference>
<feature type="compositionally biased region" description="Gly residues" evidence="1">
    <location>
        <begin position="140"/>
        <end position="161"/>
    </location>
</feature>
<dbReference type="GO" id="GO:0034728">
    <property type="term" value="P:nucleosome organization"/>
    <property type="evidence" value="ECO:0007669"/>
    <property type="project" value="TreeGrafter"/>
</dbReference>
<dbReference type="GO" id="GO:0031491">
    <property type="term" value="F:nucleosome binding"/>
    <property type="evidence" value="ECO:0007669"/>
    <property type="project" value="TreeGrafter"/>
</dbReference>
<feature type="domain" description="Spt6 SH2" evidence="2">
    <location>
        <begin position="12"/>
        <end position="110"/>
    </location>
</feature>
<dbReference type="GO" id="GO:0140673">
    <property type="term" value="P:transcription elongation-coupled chromatin remodeling"/>
    <property type="evidence" value="ECO:0007669"/>
    <property type="project" value="InterPro"/>
</dbReference>
<reference evidence="3" key="1">
    <citation type="submission" date="2019-10" db="EMBL/GenBank/DDBJ databases">
        <authorList>
            <person name="Zhang R."/>
            <person name="Pan Y."/>
            <person name="Wang J."/>
            <person name="Ma R."/>
            <person name="Yu S."/>
        </authorList>
    </citation>
    <scope>NUCLEOTIDE SEQUENCE</scope>
    <source>
        <strain evidence="3">LA-IB0</strain>
        <tissue evidence="3">Leaf</tissue>
    </source>
</reference>
<feature type="compositionally biased region" description="Basic and acidic residues" evidence="1">
    <location>
        <begin position="173"/>
        <end position="185"/>
    </location>
</feature>
<proteinExistence type="predicted"/>
<keyword evidence="4" id="KW-1185">Reference proteome</keyword>
<dbReference type="InterPro" id="IPR017072">
    <property type="entry name" value="TF_Spt6"/>
</dbReference>
<comment type="caution">
    <text evidence="3">The sequence shown here is derived from an EMBL/GenBank/DDBJ whole genome shotgun (WGS) entry which is preliminary data.</text>
</comment>
<dbReference type="InterPro" id="IPR035018">
    <property type="entry name" value="Spt6_SH2_C"/>
</dbReference>
<name>A0AAV6WDC7_9LAMI</name>
<feature type="compositionally biased region" description="Gly residues" evidence="1">
    <location>
        <begin position="195"/>
        <end position="206"/>
    </location>
</feature>
<gene>
    <name evidence="3" type="ORF">BUALT_Bualt17G0027400</name>
</gene>
<accession>A0AAV6WDC7</accession>
<dbReference type="Pfam" id="PF14633">
    <property type="entry name" value="SH2_2"/>
    <property type="match status" value="1"/>
</dbReference>
<dbReference type="AlphaFoldDB" id="A0AAV6WDC7"/>
<dbReference type="Proteomes" id="UP000826271">
    <property type="component" value="Unassembled WGS sequence"/>
</dbReference>
<evidence type="ECO:0000256" key="1">
    <source>
        <dbReference type="SAM" id="MobiDB-lite"/>
    </source>
</evidence>
<evidence type="ECO:0000259" key="2">
    <source>
        <dbReference type="Pfam" id="PF14633"/>
    </source>
</evidence>
<dbReference type="GO" id="GO:0008023">
    <property type="term" value="C:transcription elongation factor complex"/>
    <property type="evidence" value="ECO:0007669"/>
    <property type="project" value="TreeGrafter"/>
</dbReference>
<dbReference type="Gene3D" id="3.30.505.10">
    <property type="entry name" value="SH2 domain"/>
    <property type="match status" value="1"/>
</dbReference>
<dbReference type="EMBL" id="WHWC01000017">
    <property type="protein sequence ID" value="KAG8365971.1"/>
    <property type="molecule type" value="Genomic_DNA"/>
</dbReference>
<sequence>MLSLCRPVFFTQVMDHYVDPLVAHLKEMLNYRKFRKGTRTEVDELLKNEKAENPMRILYCFGICHEHPSTFILTYIRGSNPHHEYIGLSPKGFNFQKEMFKKIDHLVAYFLDNDPYESAPSIRSVSARVPMRSPAPWGSSGFGGRFGASTSDGGGWRGGGSSRQSGYRAAGKGGDHRDGGQDRHSNGAPRPYSGRGRGGLIGGGRGCRQDTDRGLQKWGSKDGLTL</sequence>
<dbReference type="GO" id="GO:0042393">
    <property type="term" value="F:histone binding"/>
    <property type="evidence" value="ECO:0007669"/>
    <property type="project" value="TreeGrafter"/>
</dbReference>
<dbReference type="InterPro" id="IPR036860">
    <property type="entry name" value="SH2_dom_sf"/>
</dbReference>
<evidence type="ECO:0000313" key="3">
    <source>
        <dbReference type="EMBL" id="KAG8365971.1"/>
    </source>
</evidence>
<dbReference type="PANTHER" id="PTHR10145:SF6">
    <property type="entry name" value="TRANSCRIPTION ELONGATION FACTOR SPT6"/>
    <property type="match status" value="1"/>
</dbReference>
<evidence type="ECO:0000313" key="4">
    <source>
        <dbReference type="Proteomes" id="UP000826271"/>
    </source>
</evidence>
<organism evidence="3 4">
    <name type="scientific">Buddleja alternifolia</name>
    <dbReference type="NCBI Taxonomy" id="168488"/>
    <lineage>
        <taxon>Eukaryota</taxon>
        <taxon>Viridiplantae</taxon>
        <taxon>Streptophyta</taxon>
        <taxon>Embryophyta</taxon>
        <taxon>Tracheophyta</taxon>
        <taxon>Spermatophyta</taxon>
        <taxon>Magnoliopsida</taxon>
        <taxon>eudicotyledons</taxon>
        <taxon>Gunneridae</taxon>
        <taxon>Pentapetalae</taxon>
        <taxon>asterids</taxon>
        <taxon>lamiids</taxon>
        <taxon>Lamiales</taxon>
        <taxon>Scrophulariaceae</taxon>
        <taxon>Buddlejeae</taxon>
        <taxon>Buddleja</taxon>
    </lineage>
</organism>
<dbReference type="CDD" id="cd09928">
    <property type="entry name" value="SH2_Cterm_SPT6_like"/>
    <property type="match status" value="1"/>
</dbReference>
<dbReference type="InterPro" id="IPR035420">
    <property type="entry name" value="Spt6_SH2"/>
</dbReference>
<protein>
    <recommendedName>
        <fullName evidence="2">Spt6 SH2 domain-containing protein</fullName>
    </recommendedName>
</protein>
<dbReference type="FunFam" id="3.30.505.10:FF:000050">
    <property type="entry name" value="Transcription elongation factor spt6"/>
    <property type="match status" value="1"/>
</dbReference>